<evidence type="ECO:0000313" key="3">
    <source>
        <dbReference type="Proteomes" id="UP000074294"/>
    </source>
</evidence>
<feature type="transmembrane region" description="Helical" evidence="1">
    <location>
        <begin position="41"/>
        <end position="74"/>
    </location>
</feature>
<proteinExistence type="predicted"/>
<keyword evidence="1" id="KW-1133">Transmembrane helix</keyword>
<gene>
    <name evidence="2" type="ORF">APZ16_04430</name>
</gene>
<accession>A0A147JVV8</accession>
<name>A0A147JVV8_HADYE</name>
<keyword evidence="1" id="KW-0812">Transmembrane</keyword>
<protein>
    <submittedName>
        <fullName evidence="2">Uncharacterized protein</fullName>
    </submittedName>
</protein>
<sequence>MVKVFERVGKWWKKQGRRFREWKAKNTIEHWRRNDFIHVGVGLVALFLGFFLQSTVLMVFGFFVFYIGLIYYAYDETVEYLGISEEFWRAFFNLRQKEGVEDP</sequence>
<dbReference type="EMBL" id="LQMQ01000038">
    <property type="protein sequence ID" value="KUO40629.1"/>
    <property type="molecule type" value="Genomic_DNA"/>
</dbReference>
<comment type="caution">
    <text evidence="2">The sequence shown here is derived from an EMBL/GenBank/DDBJ whole genome shotgun (WGS) entry which is preliminary data.</text>
</comment>
<keyword evidence="1" id="KW-0472">Membrane</keyword>
<reference evidence="2 3" key="1">
    <citation type="journal article" date="2016" name="Nat. Microbiol.">
        <title>Genomic inference of the metabolism of cosmopolitan subsurface Archaea, Hadesarchaea.</title>
        <authorList>
            <person name="Baker B.J."/>
            <person name="Saw J.H."/>
            <person name="Lind A.E."/>
            <person name="Lazar C.S."/>
            <person name="Hinrichs K.-U."/>
            <person name="Teske A.P."/>
            <person name="Ettema T.J."/>
        </authorList>
    </citation>
    <scope>NUCLEOTIDE SEQUENCE [LARGE SCALE GENOMIC DNA]</scope>
</reference>
<evidence type="ECO:0000256" key="1">
    <source>
        <dbReference type="SAM" id="Phobius"/>
    </source>
</evidence>
<evidence type="ECO:0000313" key="2">
    <source>
        <dbReference type="EMBL" id="KUO40629.1"/>
    </source>
</evidence>
<dbReference type="STRING" id="1776334.APZ16_04430"/>
<dbReference type="AlphaFoldDB" id="A0A147JVV8"/>
<dbReference type="Proteomes" id="UP000074294">
    <property type="component" value="Unassembled WGS sequence"/>
</dbReference>
<organism evidence="2 3">
    <name type="scientific">Hadarchaeum yellowstonense</name>
    <dbReference type="NCBI Taxonomy" id="1776334"/>
    <lineage>
        <taxon>Archaea</taxon>
        <taxon>Methanobacteriati</taxon>
        <taxon>Candidatus Hadarchaeota</taxon>
        <taxon>Candidatus Hadarchaeia</taxon>
        <taxon>Candidatus Hadarchaeales</taxon>
        <taxon>Candidatus Hadarchaeaceae</taxon>
        <taxon>Candidatus Hadarchaeum</taxon>
    </lineage>
</organism>